<evidence type="ECO:0000256" key="3">
    <source>
        <dbReference type="ARBA" id="ARBA00022989"/>
    </source>
</evidence>
<evidence type="ECO:0000256" key="5">
    <source>
        <dbReference type="SAM" id="Phobius"/>
    </source>
</evidence>
<dbReference type="EMBL" id="ML014524">
    <property type="protein sequence ID" value="RKO98278.1"/>
    <property type="molecule type" value="Genomic_DNA"/>
</dbReference>
<feature type="transmembrane region" description="Helical" evidence="5">
    <location>
        <begin position="14"/>
        <end position="34"/>
    </location>
</feature>
<protein>
    <recommendedName>
        <fullName evidence="8">MAPEG family protein</fullName>
    </recommendedName>
</protein>
<evidence type="ECO:0000313" key="7">
    <source>
        <dbReference type="Proteomes" id="UP000274922"/>
    </source>
</evidence>
<dbReference type="Proteomes" id="UP000274922">
    <property type="component" value="Unassembled WGS sequence"/>
</dbReference>
<reference evidence="7" key="1">
    <citation type="journal article" date="2018" name="Nat. Microbiol.">
        <title>Leveraging single-cell genomics to expand the fungal tree of life.</title>
        <authorList>
            <person name="Ahrendt S.R."/>
            <person name="Quandt C.A."/>
            <person name="Ciobanu D."/>
            <person name="Clum A."/>
            <person name="Salamov A."/>
            <person name="Andreopoulos B."/>
            <person name="Cheng J.F."/>
            <person name="Woyke T."/>
            <person name="Pelin A."/>
            <person name="Henrissat B."/>
            <person name="Reynolds N.K."/>
            <person name="Benny G.L."/>
            <person name="Smith M.E."/>
            <person name="James T.Y."/>
            <person name="Grigoriev I.V."/>
        </authorList>
    </citation>
    <scope>NUCLEOTIDE SEQUENCE [LARGE SCALE GENOMIC DNA]</scope>
    <source>
        <strain evidence="7">ATCC 52028</strain>
    </source>
</reference>
<keyword evidence="3 5" id="KW-1133">Transmembrane helix</keyword>
<proteinExistence type="predicted"/>
<keyword evidence="2 5" id="KW-0812">Transmembrane</keyword>
<name>A0A4P9X0S3_9FUNG</name>
<accession>A0A4P9X0S3</accession>
<keyword evidence="4 5" id="KW-0472">Membrane</keyword>
<evidence type="ECO:0000256" key="1">
    <source>
        <dbReference type="ARBA" id="ARBA00004370"/>
    </source>
</evidence>
<dbReference type="InterPro" id="IPR023352">
    <property type="entry name" value="MAPEG-like_dom_sf"/>
</dbReference>
<keyword evidence="7" id="KW-1185">Reference proteome</keyword>
<evidence type="ECO:0000256" key="4">
    <source>
        <dbReference type="ARBA" id="ARBA00023136"/>
    </source>
</evidence>
<gene>
    <name evidence="6" type="ORF">CXG81DRAFT_28885</name>
</gene>
<evidence type="ECO:0000256" key="2">
    <source>
        <dbReference type="ARBA" id="ARBA00022692"/>
    </source>
</evidence>
<dbReference type="GO" id="GO:0016020">
    <property type="term" value="C:membrane"/>
    <property type="evidence" value="ECO:0007669"/>
    <property type="project" value="UniProtKB-SubCell"/>
</dbReference>
<dbReference type="SUPFAM" id="SSF161084">
    <property type="entry name" value="MAPEG domain-like"/>
    <property type="match status" value="1"/>
</dbReference>
<dbReference type="Pfam" id="PF01124">
    <property type="entry name" value="MAPEG"/>
    <property type="match status" value="1"/>
</dbReference>
<organism evidence="6 7">
    <name type="scientific">Caulochytrium protostelioides</name>
    <dbReference type="NCBI Taxonomy" id="1555241"/>
    <lineage>
        <taxon>Eukaryota</taxon>
        <taxon>Fungi</taxon>
        <taxon>Fungi incertae sedis</taxon>
        <taxon>Chytridiomycota</taxon>
        <taxon>Chytridiomycota incertae sedis</taxon>
        <taxon>Chytridiomycetes</taxon>
        <taxon>Caulochytriales</taxon>
        <taxon>Caulochytriaceae</taxon>
        <taxon>Caulochytrium</taxon>
    </lineage>
</organism>
<dbReference type="AlphaFoldDB" id="A0A4P9X0S3"/>
<sequence>MMAFLEQRLFAPNYLATTATGIFALTLFSQALAVSRERARTGARGFAPALDEKGTTTPLFRLQRAHGNTAEYAPTILLLLFGLERRLAGPGVPDALRHIAKPIMVTLVVSRLATSLIHSLAAVAPQARVGPYLKASVLTMYATGFASALMAIYLG</sequence>
<dbReference type="InterPro" id="IPR001129">
    <property type="entry name" value="Membr-assoc_MAPEG"/>
</dbReference>
<comment type="subcellular location">
    <subcellularLocation>
        <location evidence="1">Membrane</location>
    </subcellularLocation>
</comment>
<evidence type="ECO:0000313" key="6">
    <source>
        <dbReference type="EMBL" id="RKO98278.1"/>
    </source>
</evidence>
<dbReference type="Gene3D" id="1.20.120.550">
    <property type="entry name" value="Membrane associated eicosanoid/glutathione metabolism-like domain"/>
    <property type="match status" value="1"/>
</dbReference>
<feature type="transmembrane region" description="Helical" evidence="5">
    <location>
        <begin position="135"/>
        <end position="154"/>
    </location>
</feature>
<evidence type="ECO:0008006" key="8">
    <source>
        <dbReference type="Google" id="ProtNLM"/>
    </source>
</evidence>